<keyword evidence="1" id="KW-0479">Metal-binding</keyword>
<evidence type="ECO:0000256" key="2">
    <source>
        <dbReference type="ARBA" id="ARBA00022801"/>
    </source>
</evidence>
<dbReference type="Proteomes" id="UP000275846">
    <property type="component" value="Unassembled WGS sequence"/>
</dbReference>
<dbReference type="InterPro" id="IPR023174">
    <property type="entry name" value="PDEase_CS"/>
</dbReference>
<keyword evidence="5" id="KW-1185">Reference proteome</keyword>
<feature type="domain" description="PDEase" evidence="3">
    <location>
        <begin position="1"/>
        <end position="123"/>
    </location>
</feature>
<dbReference type="PROSITE" id="PS00126">
    <property type="entry name" value="PDEASE_I_1"/>
    <property type="match status" value="1"/>
</dbReference>
<accession>A0A3P7EJL8</accession>
<dbReference type="Gene3D" id="1.10.1300.10">
    <property type="entry name" value="3'5'-cyclic nucleotide phosphodiesterase, catalytic domain"/>
    <property type="match status" value="1"/>
</dbReference>
<dbReference type="PROSITE" id="PS51845">
    <property type="entry name" value="PDEASE_I_2"/>
    <property type="match status" value="1"/>
</dbReference>
<evidence type="ECO:0000313" key="5">
    <source>
        <dbReference type="Proteomes" id="UP000275846"/>
    </source>
</evidence>
<dbReference type="GO" id="GO:0004114">
    <property type="term" value="F:3',5'-cyclic-nucleotide phosphodiesterase activity"/>
    <property type="evidence" value="ECO:0007669"/>
    <property type="project" value="InterPro"/>
</dbReference>
<dbReference type="PANTHER" id="PTHR11347">
    <property type="entry name" value="CYCLIC NUCLEOTIDE PHOSPHODIESTERASE"/>
    <property type="match status" value="1"/>
</dbReference>
<name>A0A3P7EJL8_SCHSO</name>
<dbReference type="OrthoDB" id="189220at2759"/>
<organism evidence="4 5">
    <name type="scientific">Schistocephalus solidus</name>
    <name type="common">Tapeworm</name>
    <dbReference type="NCBI Taxonomy" id="70667"/>
    <lineage>
        <taxon>Eukaryota</taxon>
        <taxon>Metazoa</taxon>
        <taxon>Spiralia</taxon>
        <taxon>Lophotrochozoa</taxon>
        <taxon>Platyhelminthes</taxon>
        <taxon>Cestoda</taxon>
        <taxon>Eucestoda</taxon>
        <taxon>Diphyllobothriidea</taxon>
        <taxon>Diphyllobothriidae</taxon>
        <taxon>Schistocephalus</taxon>
    </lineage>
</organism>
<evidence type="ECO:0000256" key="1">
    <source>
        <dbReference type="ARBA" id="ARBA00022723"/>
    </source>
</evidence>
<protein>
    <recommendedName>
        <fullName evidence="3">PDEase domain-containing protein</fullName>
    </recommendedName>
</protein>
<dbReference type="STRING" id="70667.A0A3P7EJL8"/>
<dbReference type="GO" id="GO:0046872">
    <property type="term" value="F:metal ion binding"/>
    <property type="evidence" value="ECO:0007669"/>
    <property type="project" value="UniProtKB-KW"/>
</dbReference>
<keyword evidence="2" id="KW-0378">Hydrolase</keyword>
<gene>
    <name evidence="4" type="ORF">SSLN_LOCUS12696</name>
</gene>
<dbReference type="InterPro" id="IPR002073">
    <property type="entry name" value="PDEase_catalytic_dom"/>
</dbReference>
<evidence type="ECO:0000259" key="3">
    <source>
        <dbReference type="PROSITE" id="PS51845"/>
    </source>
</evidence>
<reference evidence="4 5" key="1">
    <citation type="submission" date="2018-11" db="EMBL/GenBank/DDBJ databases">
        <authorList>
            <consortium name="Pathogen Informatics"/>
        </authorList>
    </citation>
    <scope>NUCLEOTIDE SEQUENCE [LARGE SCALE GENOMIC DNA]</scope>
    <source>
        <strain evidence="4 5">NST_G2</strain>
    </source>
</reference>
<evidence type="ECO:0000313" key="4">
    <source>
        <dbReference type="EMBL" id="VDL99081.1"/>
    </source>
</evidence>
<sequence>MHKLESLLLRLEIGYTKYKNPYHNLVHAADVAQTFECAQPVVTTNAKNPEMVFLPLQDYLTDLDVFAVVYAALIHDFEHTGTTNNFHVQTQYTDLKFPGMDGAVRVKSQLGSRLLFFPSAIEF</sequence>
<proteinExistence type="predicted"/>
<dbReference type="AlphaFoldDB" id="A0A3P7EJL8"/>
<dbReference type="InterPro" id="IPR036971">
    <property type="entry name" value="PDEase_catalytic_dom_sf"/>
</dbReference>
<dbReference type="GO" id="GO:0007165">
    <property type="term" value="P:signal transduction"/>
    <property type="evidence" value="ECO:0007669"/>
    <property type="project" value="InterPro"/>
</dbReference>
<dbReference type="EMBL" id="UYSU01037471">
    <property type="protein sequence ID" value="VDL99081.1"/>
    <property type="molecule type" value="Genomic_DNA"/>
</dbReference>
<dbReference type="SUPFAM" id="SSF109604">
    <property type="entry name" value="HD-domain/PDEase-like"/>
    <property type="match status" value="1"/>
</dbReference>
<dbReference type="Pfam" id="PF00233">
    <property type="entry name" value="PDEase_I"/>
    <property type="match status" value="1"/>
</dbReference>